<dbReference type="Proteomes" id="UP001516023">
    <property type="component" value="Unassembled WGS sequence"/>
</dbReference>
<evidence type="ECO:0000259" key="2">
    <source>
        <dbReference type="Pfam" id="PF13640"/>
    </source>
</evidence>
<comment type="caution">
    <text evidence="3">The sequence shown here is derived from an EMBL/GenBank/DDBJ whole genome shotgun (WGS) entry which is preliminary data.</text>
</comment>
<feature type="transmembrane region" description="Helical" evidence="1">
    <location>
        <begin position="12"/>
        <end position="40"/>
    </location>
</feature>
<feature type="domain" description="Prolyl 4-hydroxylase alpha subunit Fe(2+) 2OG dioxygenase" evidence="2">
    <location>
        <begin position="242"/>
        <end position="340"/>
    </location>
</feature>
<sequence length="393" mass="44181">MKINSSKSRANTSGLTVGALIFAGCALYSVIISFIGLYIYSFTSDLKRELAEAKFALLDATDATQHAVANEKALTHAVEANAAAENAVKRLGSASGTIKSHQITHDDDSIDILREMDEYMNRERLKKIAEKHRNEYMNAQPFPSHVFDGIFPRRMLLKITEEHPESALVDGCLPGTTNEACAKGEVKGQKFKSRIDNDKNMGFFTKLFMGYIKSSAFINFLEILSGIQGIIPDPHYTGAGLHFTASGGKLDIHADFNTLLTHKLERRVNLLLFLNDDWKPEYGGHLELWSRDMKRCAQKVAPRLGRMAVFSTTDFSYHGHPHELAAPPGRARRSIAMYYYTPDRPKNECRNHECSFESNFTMWHSTMFMQPKCGSDCEDEMCNHLPVPNPYAD</sequence>
<keyword evidence="1" id="KW-0472">Membrane</keyword>
<dbReference type="Gene3D" id="2.60.120.620">
    <property type="entry name" value="q2cbj1_9rhob like domain"/>
    <property type="match status" value="1"/>
</dbReference>
<name>A0ABD3PJA2_9STRA</name>
<proteinExistence type="predicted"/>
<keyword evidence="4" id="KW-1185">Reference proteome</keyword>
<dbReference type="AlphaFoldDB" id="A0ABD3PJA2"/>
<dbReference type="Pfam" id="PF13640">
    <property type="entry name" value="2OG-FeII_Oxy_3"/>
    <property type="match status" value="1"/>
</dbReference>
<keyword evidence="1" id="KW-1133">Transmembrane helix</keyword>
<protein>
    <recommendedName>
        <fullName evidence="2">Prolyl 4-hydroxylase alpha subunit Fe(2+) 2OG dioxygenase domain-containing protein</fullName>
    </recommendedName>
</protein>
<reference evidence="3 4" key="1">
    <citation type="journal article" date="2020" name="G3 (Bethesda)">
        <title>Improved Reference Genome for Cyclotella cryptica CCMP332, a Model for Cell Wall Morphogenesis, Salinity Adaptation, and Lipid Production in Diatoms (Bacillariophyta).</title>
        <authorList>
            <person name="Roberts W.R."/>
            <person name="Downey K.M."/>
            <person name="Ruck E.C."/>
            <person name="Traller J.C."/>
            <person name="Alverson A.J."/>
        </authorList>
    </citation>
    <scope>NUCLEOTIDE SEQUENCE [LARGE SCALE GENOMIC DNA]</scope>
    <source>
        <strain evidence="3 4">CCMP332</strain>
    </source>
</reference>
<accession>A0ABD3PJA2</accession>
<evidence type="ECO:0000256" key="1">
    <source>
        <dbReference type="SAM" id="Phobius"/>
    </source>
</evidence>
<keyword evidence="1" id="KW-0812">Transmembrane</keyword>
<evidence type="ECO:0000313" key="4">
    <source>
        <dbReference type="Proteomes" id="UP001516023"/>
    </source>
</evidence>
<gene>
    <name evidence="3" type="ORF">HJC23_008160</name>
</gene>
<dbReference type="EMBL" id="JABMIG020000162">
    <property type="protein sequence ID" value="KAL3788098.1"/>
    <property type="molecule type" value="Genomic_DNA"/>
</dbReference>
<dbReference type="InterPro" id="IPR044862">
    <property type="entry name" value="Pro_4_hyd_alph_FE2OG_OXY"/>
</dbReference>
<evidence type="ECO:0000313" key="3">
    <source>
        <dbReference type="EMBL" id="KAL3788098.1"/>
    </source>
</evidence>
<dbReference type="PROSITE" id="PS51257">
    <property type="entry name" value="PROKAR_LIPOPROTEIN"/>
    <property type="match status" value="1"/>
</dbReference>
<organism evidence="3 4">
    <name type="scientific">Cyclotella cryptica</name>
    <dbReference type="NCBI Taxonomy" id="29204"/>
    <lineage>
        <taxon>Eukaryota</taxon>
        <taxon>Sar</taxon>
        <taxon>Stramenopiles</taxon>
        <taxon>Ochrophyta</taxon>
        <taxon>Bacillariophyta</taxon>
        <taxon>Coscinodiscophyceae</taxon>
        <taxon>Thalassiosirophycidae</taxon>
        <taxon>Stephanodiscales</taxon>
        <taxon>Stephanodiscaceae</taxon>
        <taxon>Cyclotella</taxon>
    </lineage>
</organism>